<gene>
    <name evidence="2" type="ORF">C8A04DRAFT_26225</name>
</gene>
<evidence type="ECO:0000313" key="2">
    <source>
        <dbReference type="EMBL" id="KAK4146063.1"/>
    </source>
</evidence>
<evidence type="ECO:0008006" key="4">
    <source>
        <dbReference type="Google" id="ProtNLM"/>
    </source>
</evidence>
<accession>A0AAN6ZQ16</accession>
<dbReference type="GeneID" id="87816470"/>
<proteinExistence type="predicted"/>
<evidence type="ECO:0000256" key="1">
    <source>
        <dbReference type="SAM" id="MobiDB-lite"/>
    </source>
</evidence>
<dbReference type="PANTHER" id="PTHR40462:SF1">
    <property type="entry name" value="EXPRESSED PROTEIN"/>
    <property type="match status" value="1"/>
</dbReference>
<comment type="caution">
    <text evidence="2">The sequence shown here is derived from an EMBL/GenBank/DDBJ whole genome shotgun (WGS) entry which is preliminary data.</text>
</comment>
<dbReference type="PANTHER" id="PTHR40462">
    <property type="entry name" value="CHROMOSOME 1, WHOLE GENOME SHOTGUN SEQUENCE"/>
    <property type="match status" value="1"/>
</dbReference>
<evidence type="ECO:0000313" key="3">
    <source>
        <dbReference type="Proteomes" id="UP001302676"/>
    </source>
</evidence>
<name>A0AAN6ZQ16_9PEZI</name>
<dbReference type="RefSeq" id="XP_062639434.1">
    <property type="nucleotide sequence ID" value="XM_062779857.1"/>
</dbReference>
<feature type="compositionally biased region" description="Basic and acidic residues" evidence="1">
    <location>
        <begin position="44"/>
        <end position="55"/>
    </location>
</feature>
<dbReference type="AlphaFoldDB" id="A0AAN6ZQ16"/>
<dbReference type="Proteomes" id="UP001302676">
    <property type="component" value="Unassembled WGS sequence"/>
</dbReference>
<organism evidence="2 3">
    <name type="scientific">Dichotomopilus funicola</name>
    <dbReference type="NCBI Taxonomy" id="1934379"/>
    <lineage>
        <taxon>Eukaryota</taxon>
        <taxon>Fungi</taxon>
        <taxon>Dikarya</taxon>
        <taxon>Ascomycota</taxon>
        <taxon>Pezizomycotina</taxon>
        <taxon>Sordariomycetes</taxon>
        <taxon>Sordariomycetidae</taxon>
        <taxon>Sordariales</taxon>
        <taxon>Chaetomiaceae</taxon>
        <taxon>Dichotomopilus</taxon>
    </lineage>
</organism>
<reference evidence="2" key="1">
    <citation type="journal article" date="2023" name="Mol. Phylogenet. Evol.">
        <title>Genome-scale phylogeny and comparative genomics of the fungal order Sordariales.</title>
        <authorList>
            <person name="Hensen N."/>
            <person name="Bonometti L."/>
            <person name="Westerberg I."/>
            <person name="Brannstrom I.O."/>
            <person name="Guillou S."/>
            <person name="Cros-Aarteil S."/>
            <person name="Calhoun S."/>
            <person name="Haridas S."/>
            <person name="Kuo A."/>
            <person name="Mondo S."/>
            <person name="Pangilinan J."/>
            <person name="Riley R."/>
            <person name="LaButti K."/>
            <person name="Andreopoulos B."/>
            <person name="Lipzen A."/>
            <person name="Chen C."/>
            <person name="Yan M."/>
            <person name="Daum C."/>
            <person name="Ng V."/>
            <person name="Clum A."/>
            <person name="Steindorff A."/>
            <person name="Ohm R.A."/>
            <person name="Martin F."/>
            <person name="Silar P."/>
            <person name="Natvig D.O."/>
            <person name="Lalanne C."/>
            <person name="Gautier V."/>
            <person name="Ament-Velasquez S.L."/>
            <person name="Kruys A."/>
            <person name="Hutchinson M.I."/>
            <person name="Powell A.J."/>
            <person name="Barry K."/>
            <person name="Miller A.N."/>
            <person name="Grigoriev I.V."/>
            <person name="Debuchy R."/>
            <person name="Gladieux P."/>
            <person name="Hiltunen Thoren M."/>
            <person name="Johannesson H."/>
        </authorList>
    </citation>
    <scope>NUCLEOTIDE SEQUENCE</scope>
    <source>
        <strain evidence="2">CBS 141.50</strain>
    </source>
</reference>
<sequence>MDFVNKLASKATGEHQQGDQAQKPSGGDGLMDKFNNLAGGGAKGEQKEDGLDKGIDWVQEKVFKQGPQDNESAAEQATDKFIADQIRNQYKNATGRDFPIADKE</sequence>
<keyword evidence="3" id="KW-1185">Reference proteome</keyword>
<reference evidence="2" key="2">
    <citation type="submission" date="2023-05" db="EMBL/GenBank/DDBJ databases">
        <authorList>
            <consortium name="Lawrence Berkeley National Laboratory"/>
            <person name="Steindorff A."/>
            <person name="Hensen N."/>
            <person name="Bonometti L."/>
            <person name="Westerberg I."/>
            <person name="Brannstrom I.O."/>
            <person name="Guillou S."/>
            <person name="Cros-Aarteil S."/>
            <person name="Calhoun S."/>
            <person name="Haridas S."/>
            <person name="Kuo A."/>
            <person name="Mondo S."/>
            <person name="Pangilinan J."/>
            <person name="Riley R."/>
            <person name="Labutti K."/>
            <person name="Andreopoulos B."/>
            <person name="Lipzen A."/>
            <person name="Chen C."/>
            <person name="Yanf M."/>
            <person name="Daum C."/>
            <person name="Ng V."/>
            <person name="Clum A."/>
            <person name="Ohm R."/>
            <person name="Martin F."/>
            <person name="Silar P."/>
            <person name="Natvig D."/>
            <person name="Lalanne C."/>
            <person name="Gautier V."/>
            <person name="Ament-Velasquez S.L."/>
            <person name="Kruys A."/>
            <person name="Hutchinson M.I."/>
            <person name="Powell A.J."/>
            <person name="Barry K."/>
            <person name="Miller A.N."/>
            <person name="Grigoriev I.V."/>
            <person name="Debuchy R."/>
            <person name="Gladieux P."/>
            <person name="Thoren M.H."/>
            <person name="Johannesson H."/>
        </authorList>
    </citation>
    <scope>NUCLEOTIDE SEQUENCE</scope>
    <source>
        <strain evidence="2">CBS 141.50</strain>
    </source>
</reference>
<dbReference type="EMBL" id="MU853564">
    <property type="protein sequence ID" value="KAK4146063.1"/>
    <property type="molecule type" value="Genomic_DNA"/>
</dbReference>
<feature type="region of interest" description="Disordered" evidence="1">
    <location>
        <begin position="1"/>
        <end position="55"/>
    </location>
</feature>
<protein>
    <recommendedName>
        <fullName evidence="4">DNA damage-responsive protein 48</fullName>
    </recommendedName>
</protein>